<dbReference type="InterPro" id="IPR029039">
    <property type="entry name" value="Flavoprotein-like_sf"/>
</dbReference>
<dbReference type="InterPro" id="IPR005025">
    <property type="entry name" value="FMN_Rdtase-like_dom"/>
</dbReference>
<dbReference type="RefSeq" id="WP_024728804.1">
    <property type="nucleotide sequence ID" value="NZ_JACOOS010000017.1"/>
</dbReference>
<sequence length="222" mass="24955">MKVTAINGSPRKDWNTVALLKKSLEGVASIGAETDLIHLYDLDFKGCCSCFACKKKESNLNGHCAMKDDLTEVLKKVISSDILIFGSPIYLGNITGEMKSFMERLIFANLSYDSANRTNFMGTIQTGFIYTMGLPHEMIKSFGYHYIFENNKNYLKLLNGHSEYIISADCYQFDDYSKYAASNFNAEHKGKIRKKQFPIDCQNAFKMGEKLASYASNQGVTA</sequence>
<name>A0ABR7FTE0_9FIRM</name>
<accession>A0ABR7FTE0</accession>
<dbReference type="SUPFAM" id="SSF52218">
    <property type="entry name" value="Flavoproteins"/>
    <property type="match status" value="1"/>
</dbReference>
<feature type="domain" description="NADPH-dependent FMN reductase-like" evidence="3">
    <location>
        <begin position="1"/>
        <end position="111"/>
    </location>
</feature>
<dbReference type="Proteomes" id="UP000635828">
    <property type="component" value="Unassembled WGS sequence"/>
</dbReference>
<evidence type="ECO:0000313" key="5">
    <source>
        <dbReference type="Proteomes" id="UP000635828"/>
    </source>
</evidence>
<keyword evidence="1" id="KW-0285">Flavoprotein</keyword>
<reference evidence="4 5" key="1">
    <citation type="submission" date="2020-08" db="EMBL/GenBank/DDBJ databases">
        <title>Genome public.</title>
        <authorList>
            <person name="Liu C."/>
            <person name="Sun Q."/>
        </authorList>
    </citation>
    <scope>NUCLEOTIDE SEQUENCE [LARGE SCALE GENOMIC DNA]</scope>
    <source>
        <strain evidence="4 5">NSJ-7</strain>
    </source>
</reference>
<evidence type="ECO:0000256" key="2">
    <source>
        <dbReference type="ARBA" id="ARBA00022643"/>
    </source>
</evidence>
<evidence type="ECO:0000259" key="3">
    <source>
        <dbReference type="Pfam" id="PF03358"/>
    </source>
</evidence>
<dbReference type="InterPro" id="IPR051796">
    <property type="entry name" value="ISF_SsuE-like"/>
</dbReference>
<dbReference type="Gene3D" id="3.40.50.360">
    <property type="match status" value="1"/>
</dbReference>
<dbReference type="Pfam" id="PF03358">
    <property type="entry name" value="FMN_red"/>
    <property type="match status" value="1"/>
</dbReference>
<dbReference type="PANTHER" id="PTHR43278:SF2">
    <property type="entry name" value="IRON-SULFUR FLAVOPROTEIN"/>
    <property type="match status" value="1"/>
</dbReference>
<organism evidence="4 5">
    <name type="scientific">Anaerostipes hominis</name>
    <name type="common">ex Liu et al. 2021</name>
    <dbReference type="NCBI Taxonomy" id="2763018"/>
    <lineage>
        <taxon>Bacteria</taxon>
        <taxon>Bacillati</taxon>
        <taxon>Bacillota</taxon>
        <taxon>Clostridia</taxon>
        <taxon>Lachnospirales</taxon>
        <taxon>Lachnospiraceae</taxon>
        <taxon>Anaerostipes</taxon>
    </lineage>
</organism>
<dbReference type="PANTHER" id="PTHR43278">
    <property type="entry name" value="NAD(P)H-DEPENDENT FMN-CONTAINING OXIDOREDUCTASE YWQN-RELATED"/>
    <property type="match status" value="1"/>
</dbReference>
<evidence type="ECO:0000256" key="1">
    <source>
        <dbReference type="ARBA" id="ARBA00022630"/>
    </source>
</evidence>
<protein>
    <submittedName>
        <fullName evidence="4">Flavodoxin family protein</fullName>
    </submittedName>
</protein>
<comment type="caution">
    <text evidence="4">The sequence shown here is derived from an EMBL/GenBank/DDBJ whole genome shotgun (WGS) entry which is preliminary data.</text>
</comment>
<keyword evidence="2" id="KW-0288">FMN</keyword>
<evidence type="ECO:0000313" key="4">
    <source>
        <dbReference type="EMBL" id="MBC5678477.1"/>
    </source>
</evidence>
<proteinExistence type="predicted"/>
<dbReference type="EMBL" id="JACOOS010000017">
    <property type="protein sequence ID" value="MBC5678477.1"/>
    <property type="molecule type" value="Genomic_DNA"/>
</dbReference>
<keyword evidence="5" id="KW-1185">Reference proteome</keyword>
<gene>
    <name evidence="4" type="ORF">H8S22_13000</name>
</gene>